<name>A0A0G1IF84_9BACT</name>
<dbReference type="InterPro" id="IPR050793">
    <property type="entry name" value="CMP-NeuNAc_synthase"/>
</dbReference>
<dbReference type="PANTHER" id="PTHR21485:SF6">
    <property type="entry name" value="N-ACYLNEURAMINATE CYTIDYLYLTRANSFERASE-RELATED"/>
    <property type="match status" value="1"/>
</dbReference>
<reference evidence="1 2" key="1">
    <citation type="journal article" date="2015" name="Nature">
        <title>rRNA introns, odd ribosomes, and small enigmatic genomes across a large radiation of phyla.</title>
        <authorList>
            <person name="Brown C.T."/>
            <person name="Hug L.A."/>
            <person name="Thomas B.C."/>
            <person name="Sharon I."/>
            <person name="Castelle C.J."/>
            <person name="Singh A."/>
            <person name="Wilkins M.J."/>
            <person name="Williams K.H."/>
            <person name="Banfield J.F."/>
        </authorList>
    </citation>
    <scope>NUCLEOTIDE SEQUENCE [LARGE SCALE GENOMIC DNA]</scope>
</reference>
<comment type="caution">
    <text evidence="1">The sequence shown here is derived from an EMBL/GenBank/DDBJ whole genome shotgun (WGS) entry which is preliminary data.</text>
</comment>
<dbReference type="CDD" id="cd02513">
    <property type="entry name" value="CMP-NeuAc_Synthase"/>
    <property type="match status" value="1"/>
</dbReference>
<dbReference type="InterPro" id="IPR029044">
    <property type="entry name" value="Nucleotide-diphossugar_trans"/>
</dbReference>
<dbReference type="Gene3D" id="3.90.550.10">
    <property type="entry name" value="Spore Coat Polysaccharide Biosynthesis Protein SpsA, Chain A"/>
    <property type="match status" value="1"/>
</dbReference>
<gene>
    <name evidence="1" type="ORF">UW49_C0001G0024</name>
</gene>
<dbReference type="AlphaFoldDB" id="A0A0G1IF84"/>
<dbReference type="PANTHER" id="PTHR21485">
    <property type="entry name" value="HAD SUPERFAMILY MEMBERS CMAS AND KDSC"/>
    <property type="match status" value="1"/>
</dbReference>
<dbReference type="SUPFAM" id="SSF53448">
    <property type="entry name" value="Nucleotide-diphospho-sugar transferases"/>
    <property type="match status" value="1"/>
</dbReference>
<organism evidence="1 2">
    <name type="scientific">Candidatus Giovannonibacteria bacterium GW2011_GWB1_44_23</name>
    <dbReference type="NCBI Taxonomy" id="1618652"/>
    <lineage>
        <taxon>Bacteria</taxon>
        <taxon>Candidatus Giovannoniibacteriota</taxon>
    </lineage>
</organism>
<keyword evidence="1" id="KW-0548">Nucleotidyltransferase</keyword>
<proteinExistence type="predicted"/>
<dbReference type="Proteomes" id="UP000033977">
    <property type="component" value="Unassembled WGS sequence"/>
</dbReference>
<dbReference type="GO" id="GO:0008781">
    <property type="term" value="F:N-acylneuraminate cytidylyltransferase activity"/>
    <property type="evidence" value="ECO:0007669"/>
    <property type="project" value="TreeGrafter"/>
</dbReference>
<sequence length="240" mass="27211">MKKEILVIIPARGGSKRISNKNIRNFLGKPLIAHTILQAKSNKLIDRVIVDTDSPKIASVAKKYGAEAPYLRPKHLAGDKAQVVEAIIHLLNRLKKDEGYAPTHIVILQTTSPLREHRDIQACWNLMKRTNASTVLTIAPTHPRLYYLDNKSNIILANKKTSKSSNIQQWPPAYLLNGCFVYIVKTSALLKEKSVFTKNTKAVVCDKWRSIDLDTPEEWVLAEFLFKNKKALENQIKSFK</sequence>
<dbReference type="InterPro" id="IPR003329">
    <property type="entry name" value="Cytidylyl_trans"/>
</dbReference>
<protein>
    <submittedName>
        <fullName evidence="1">N-acylneuraminate cytidylyltransferase</fullName>
    </submittedName>
</protein>
<evidence type="ECO:0000313" key="1">
    <source>
        <dbReference type="EMBL" id="KKT57840.1"/>
    </source>
</evidence>
<dbReference type="EMBL" id="LCIN01000001">
    <property type="protein sequence ID" value="KKT57840.1"/>
    <property type="molecule type" value="Genomic_DNA"/>
</dbReference>
<keyword evidence="1" id="KW-0808">Transferase</keyword>
<evidence type="ECO:0000313" key="2">
    <source>
        <dbReference type="Proteomes" id="UP000033977"/>
    </source>
</evidence>
<accession>A0A0G1IF84</accession>
<dbReference type="Pfam" id="PF02348">
    <property type="entry name" value="CTP_transf_3"/>
    <property type="match status" value="1"/>
</dbReference>